<accession>A0A8J6JKG1</accession>
<dbReference type="Pfam" id="PF13349">
    <property type="entry name" value="DUF4097"/>
    <property type="match status" value="1"/>
</dbReference>
<dbReference type="InterPro" id="IPR008756">
    <property type="entry name" value="Peptidase_M56"/>
</dbReference>
<feature type="transmembrane region" description="Helical" evidence="2">
    <location>
        <begin position="6"/>
        <end position="25"/>
    </location>
</feature>
<feature type="domain" description="DUF4097" evidence="4">
    <location>
        <begin position="823"/>
        <end position="1069"/>
    </location>
</feature>
<dbReference type="InterPro" id="IPR052173">
    <property type="entry name" value="Beta-lactam_resp_regulator"/>
</dbReference>
<dbReference type="PANTHER" id="PTHR34978">
    <property type="entry name" value="POSSIBLE SENSOR-TRANSDUCER PROTEIN BLAR"/>
    <property type="match status" value="1"/>
</dbReference>
<keyword evidence="2" id="KW-0812">Transmembrane</keyword>
<proteinExistence type="predicted"/>
<evidence type="ECO:0000256" key="2">
    <source>
        <dbReference type="SAM" id="Phobius"/>
    </source>
</evidence>
<evidence type="ECO:0000313" key="6">
    <source>
        <dbReference type="Proteomes" id="UP000607645"/>
    </source>
</evidence>
<dbReference type="InterPro" id="IPR025164">
    <property type="entry name" value="Toastrack_DUF4097"/>
</dbReference>
<keyword evidence="2" id="KW-1133">Transmembrane helix</keyword>
<protein>
    <submittedName>
        <fullName evidence="5">DUF4097 family beta strand repeat protein</fullName>
    </submittedName>
</protein>
<evidence type="ECO:0000259" key="3">
    <source>
        <dbReference type="Pfam" id="PF05569"/>
    </source>
</evidence>
<gene>
    <name evidence="5" type="ORF">H8S62_07790</name>
</gene>
<evidence type="ECO:0000313" key="5">
    <source>
        <dbReference type="EMBL" id="MBC5736914.1"/>
    </source>
</evidence>
<evidence type="ECO:0000256" key="1">
    <source>
        <dbReference type="SAM" id="MobiDB-lite"/>
    </source>
</evidence>
<comment type="caution">
    <text evidence="5">The sequence shown here is derived from an EMBL/GenBank/DDBJ whole genome shotgun (WGS) entry which is preliminary data.</text>
</comment>
<keyword evidence="6" id="KW-1185">Reference proteome</keyword>
<dbReference type="RefSeq" id="WP_155147716.1">
    <property type="nucleotide sequence ID" value="NZ_JACOPQ010000005.1"/>
</dbReference>
<dbReference type="PANTHER" id="PTHR34978:SF3">
    <property type="entry name" value="SLR0241 PROTEIN"/>
    <property type="match status" value="1"/>
</dbReference>
<feature type="domain" description="Peptidase M56" evidence="3">
    <location>
        <begin position="8"/>
        <end position="313"/>
    </location>
</feature>
<organism evidence="5 6">
    <name type="scientific">Lawsonibacter faecis</name>
    <dbReference type="NCBI Taxonomy" id="2763052"/>
    <lineage>
        <taxon>Bacteria</taxon>
        <taxon>Bacillati</taxon>
        <taxon>Bacillota</taxon>
        <taxon>Clostridia</taxon>
        <taxon>Eubacteriales</taxon>
        <taxon>Oscillospiraceae</taxon>
        <taxon>Lawsonibacter</taxon>
    </lineage>
</organism>
<dbReference type="Proteomes" id="UP000607645">
    <property type="component" value="Unassembled WGS sequence"/>
</dbReference>
<sequence>MRDALFSLLEVTLSVGAVIALLLALGPLLEKRFKPQWRYWAWLAVAVRLAVPFNLPSPQPLVQIPAPVMEQRGENPRNAPSALTGPGGENAVPAVNINPVDTPVQPQASAAAPTAAPIRIPWTVLLPALWLGGGGVFLAAQLWGYSRFRRTIRRWGRSPGEEERAVLAEAMAQAGVTAPVELIVCRAVASPALVGFLRPAILLPETLGGNALPFAFLHELTHLKRRDLWYKALLVWANALHWFNPLVWLMRRRAEQDLEAACDDALLRGRDEAYRRSYGAAILSAVTTQRQSAAALTSHFAADGKSLKKRVLALLDMGPKHKGRAALAVVVCAAVLASALVACREQAAALPDGTYWAEPQLSAEESALLREKGYAETVTFALADVDESGDLPVQISTEENTHTLDLAEDAALSLRALNGRSEAFGGSVNDFIQYRLLLSYAPVLLHLQVQGGTITAMAWVWGNYAPEYLWSNHSGTVTGLMGQFTQENGENTYSGMAYHKDANTLTFQPVERYLGTDGEEYAASWGEMGDEATQVRGLGAAVTLPLAEDAVVVGSNGTETGPEGMEELCFGLLAMSYTPYHFLRMEVEDGRVRRVESVREVRLSTEDAALGDWLGGLVDGALGDTPDGWDDIDWKAFTELMKGSSIRENLRSLDDITDAMMSGETVIGSYCNESNSYWLTQGYTNSFGSFTGVIHQYTIDTDRDMEVQLTYSTDFPADEFKAAIVTANGEVQYLEHSRTDKTVTISLPEGNNFVAMAGFRAGGTFRIRMTPQDGAELRYRDEFMEAFSQAGSRNTQGGEGPTLVNEQSMDMSGVKLVSVDYIMENVVFYQGESDKLVYREYLTRNDSGCLGKAEREDGALTIKTGERPTDGTWKSGYVEIYLPASYAGSLNVETTSGNITVPVLNGGDAISSVSGNLSAAAANGVQRLETTSGNITLESAALKAGSTINSVSGNIRVGQMTGAPYIGTTSGSITVERMEGYGEYATTSGGIDLTYLAVKGDISVSSTSGTVRLGLPGGLGMDFDARSNSGSIHTPFDGELTVRKRSKSGSVSGGGVSVQIETTSGDITVSQT</sequence>
<dbReference type="EMBL" id="JACOPQ010000005">
    <property type="protein sequence ID" value="MBC5736914.1"/>
    <property type="molecule type" value="Genomic_DNA"/>
</dbReference>
<feature type="transmembrane region" description="Helical" evidence="2">
    <location>
        <begin position="228"/>
        <end position="249"/>
    </location>
</feature>
<dbReference type="AlphaFoldDB" id="A0A8J6JKG1"/>
<dbReference type="Pfam" id="PF05569">
    <property type="entry name" value="Peptidase_M56"/>
    <property type="match status" value="1"/>
</dbReference>
<name>A0A8J6JKG1_9FIRM</name>
<feature type="transmembrane region" description="Helical" evidence="2">
    <location>
        <begin position="124"/>
        <end position="145"/>
    </location>
</feature>
<reference evidence="5" key="1">
    <citation type="submission" date="2020-08" db="EMBL/GenBank/DDBJ databases">
        <title>Genome public.</title>
        <authorList>
            <person name="Liu C."/>
            <person name="Sun Q."/>
        </authorList>
    </citation>
    <scope>NUCLEOTIDE SEQUENCE</scope>
    <source>
        <strain evidence="5">NSJ-52</strain>
    </source>
</reference>
<keyword evidence="2" id="KW-0472">Membrane</keyword>
<evidence type="ECO:0000259" key="4">
    <source>
        <dbReference type="Pfam" id="PF13349"/>
    </source>
</evidence>
<feature type="region of interest" description="Disordered" evidence="1">
    <location>
        <begin position="1045"/>
        <end position="1072"/>
    </location>
</feature>
<dbReference type="CDD" id="cd07341">
    <property type="entry name" value="M56_BlaR1_MecR1_like"/>
    <property type="match status" value="1"/>
</dbReference>
<feature type="compositionally biased region" description="Polar residues" evidence="1">
    <location>
        <begin position="1059"/>
        <end position="1072"/>
    </location>
</feature>